<feature type="domain" description="Nucleoside transporter/FeoB GTPase Gate" evidence="2">
    <location>
        <begin position="69"/>
        <end position="168"/>
    </location>
</feature>
<evidence type="ECO:0000259" key="2">
    <source>
        <dbReference type="Pfam" id="PF07670"/>
    </source>
</evidence>
<dbReference type="RefSeq" id="WP_015756772.1">
    <property type="nucleotide sequence ID" value="NC_013216.1"/>
</dbReference>
<feature type="transmembrane region" description="Helical" evidence="1">
    <location>
        <begin position="274"/>
        <end position="297"/>
    </location>
</feature>
<dbReference type="NCBIfam" id="TIGR02871">
    <property type="entry name" value="spore_ylbJ"/>
    <property type="match status" value="1"/>
</dbReference>
<gene>
    <name evidence="3" type="ordered locus">Dtox_1172</name>
</gene>
<keyword evidence="1" id="KW-0812">Transmembrane</keyword>
<feature type="transmembrane region" description="Helical" evidence="1">
    <location>
        <begin position="346"/>
        <end position="366"/>
    </location>
</feature>
<keyword evidence="1" id="KW-1133">Transmembrane helix</keyword>
<reference evidence="3 4" key="1">
    <citation type="journal article" date="2009" name="Stand. Genomic Sci.">
        <title>Complete genome sequence of Desulfotomaculum acetoxidans type strain (5575).</title>
        <authorList>
            <person name="Spring S."/>
            <person name="Lapidus A."/>
            <person name="Schroder M."/>
            <person name="Gleim D."/>
            <person name="Sims D."/>
            <person name="Meincke L."/>
            <person name="Glavina Del Rio T."/>
            <person name="Tice H."/>
            <person name="Copeland A."/>
            <person name="Cheng J.F."/>
            <person name="Lucas S."/>
            <person name="Chen F."/>
            <person name="Nolan M."/>
            <person name="Bruce D."/>
            <person name="Goodwin L."/>
            <person name="Pitluck S."/>
            <person name="Ivanova N."/>
            <person name="Mavromatis K."/>
            <person name="Mikhailova N."/>
            <person name="Pati A."/>
            <person name="Chen A."/>
            <person name="Palaniappan K."/>
            <person name="Land M."/>
            <person name="Hauser L."/>
            <person name="Chang Y.J."/>
            <person name="Jeffries C.D."/>
            <person name="Chain P."/>
            <person name="Saunders E."/>
            <person name="Brettin T."/>
            <person name="Detter J.C."/>
            <person name="Goker M."/>
            <person name="Bristow J."/>
            <person name="Eisen J.A."/>
            <person name="Markowitz V."/>
            <person name="Hugenholtz P."/>
            <person name="Kyrpides N.C."/>
            <person name="Klenk H.P."/>
            <person name="Han C."/>
        </authorList>
    </citation>
    <scope>NUCLEOTIDE SEQUENCE [LARGE SCALE GENOMIC DNA]</scope>
    <source>
        <strain evidence="4">ATCC 49208 / DSM 771 / VKM B-1644</strain>
    </source>
</reference>
<dbReference type="AlphaFoldDB" id="C8W575"/>
<dbReference type="Pfam" id="PF07670">
    <property type="entry name" value="Gate"/>
    <property type="match status" value="1"/>
</dbReference>
<dbReference type="Proteomes" id="UP000002217">
    <property type="component" value="Chromosome"/>
</dbReference>
<feature type="transmembrane region" description="Helical" evidence="1">
    <location>
        <begin position="174"/>
        <end position="194"/>
    </location>
</feature>
<dbReference type="InterPro" id="IPR014226">
    <property type="entry name" value="Spore_IM_YlbJ"/>
</dbReference>
<dbReference type="KEGG" id="dae:Dtox_1172"/>
<feature type="transmembrane region" description="Helical" evidence="1">
    <location>
        <begin position="242"/>
        <end position="262"/>
    </location>
</feature>
<keyword evidence="1" id="KW-0472">Membrane</keyword>
<accession>C8W575</accession>
<evidence type="ECO:0000313" key="4">
    <source>
        <dbReference type="Proteomes" id="UP000002217"/>
    </source>
</evidence>
<feature type="transmembrane region" description="Helical" evidence="1">
    <location>
        <begin position="6"/>
        <end position="22"/>
    </location>
</feature>
<dbReference type="InterPro" id="IPR011642">
    <property type="entry name" value="Gate_dom"/>
</dbReference>
<feature type="transmembrane region" description="Helical" evidence="1">
    <location>
        <begin position="317"/>
        <end position="339"/>
    </location>
</feature>
<sequence>MLIFITIFAIAVMSVLTIKYAFPSRKYTNHSGKIFWTACSIFFIIAMILQPQIVYEGSVKGLKTWFEIVLPSLLPFFIASELLMAFGVVHFMGILLEPVMRPVFNLPGSGSFVLAIGFTSGFPIGAMVTAKLRQEKLCTRIEAERLICFTNNSSPLFMLVAVAVGMFNKPELGLVIAGAHYLASLTLGICLRFYSRNDREAIAPAFSAGNILKRAIRQMLTVQSRENRPVGRIMSDVVKNSVSNLLAIGGFIILFAVLIRIFTNTGLIHLMGDFFGILLIPLGISPELLQSLGTGFWEMTLGTKSVCETTAPLLQKLVAVAIILGWGGLSVHAQVASMIAETDIRILPFVLGRIAHACIAGLYTYILAGYSYGETLALAKPVIAAYGQRTVSLTANLLFSFSLLTLLILLPIALAILLQLLKSMKSFVYK</sequence>
<evidence type="ECO:0000256" key="1">
    <source>
        <dbReference type="SAM" id="Phobius"/>
    </source>
</evidence>
<feature type="transmembrane region" description="Helical" evidence="1">
    <location>
        <begin position="108"/>
        <end position="129"/>
    </location>
</feature>
<dbReference type="STRING" id="485916.Dtox_1172"/>
<keyword evidence="4" id="KW-1185">Reference proteome</keyword>
<proteinExistence type="predicted"/>
<dbReference type="HOGENOM" id="CLU_051469_1_0_9"/>
<feature type="transmembrane region" description="Helical" evidence="1">
    <location>
        <begin position="73"/>
        <end position="96"/>
    </location>
</feature>
<evidence type="ECO:0000313" key="3">
    <source>
        <dbReference type="EMBL" id="ACV62057.1"/>
    </source>
</evidence>
<dbReference type="EMBL" id="CP001720">
    <property type="protein sequence ID" value="ACV62057.1"/>
    <property type="molecule type" value="Genomic_DNA"/>
</dbReference>
<feature type="transmembrane region" description="Helical" evidence="1">
    <location>
        <begin position="397"/>
        <end position="421"/>
    </location>
</feature>
<feature type="transmembrane region" description="Helical" evidence="1">
    <location>
        <begin position="149"/>
        <end position="167"/>
    </location>
</feature>
<name>C8W575_DESAS</name>
<protein>
    <submittedName>
        <fullName evidence="3">Sporulation integral membrane protein YlbJ</fullName>
    </submittedName>
</protein>
<feature type="transmembrane region" description="Helical" evidence="1">
    <location>
        <begin position="34"/>
        <end position="53"/>
    </location>
</feature>
<organism evidence="3 4">
    <name type="scientific">Desulfofarcimen acetoxidans (strain ATCC 49208 / DSM 771 / KCTC 5769 / VKM B-1644 / 5575)</name>
    <name type="common">Desulfotomaculum acetoxidans</name>
    <dbReference type="NCBI Taxonomy" id="485916"/>
    <lineage>
        <taxon>Bacteria</taxon>
        <taxon>Bacillati</taxon>
        <taxon>Bacillota</taxon>
        <taxon>Clostridia</taxon>
        <taxon>Eubacteriales</taxon>
        <taxon>Peptococcaceae</taxon>
        <taxon>Desulfofarcimen</taxon>
    </lineage>
</organism>
<dbReference type="eggNOG" id="COG3314">
    <property type="taxonomic scope" value="Bacteria"/>
</dbReference>